<dbReference type="STRING" id="469383.Cwoe_5371"/>
<keyword evidence="3" id="KW-1185">Reference proteome</keyword>
<dbReference type="PANTHER" id="PTHR39426:SF1">
    <property type="entry name" value="HOMOLOGY TO DEATH-ON-CURING PROTEIN OF PHAGE P1"/>
    <property type="match status" value="1"/>
</dbReference>
<dbReference type="Gene3D" id="1.20.120.1870">
    <property type="entry name" value="Fic/DOC protein, Fido domain"/>
    <property type="match status" value="1"/>
</dbReference>
<protein>
    <submittedName>
        <fullName evidence="2">Filamentation induced by cAMP protein Fic</fullName>
    </submittedName>
</protein>
<sequence>MSGLPLADFLLIAEAVIGVDSARLERLPGIARAESALAAPNAGFGDVELYPELHKKAAILCSRIVRNHPLPDGNKRVGYVCMIEFIRRNGAVGARREP</sequence>
<reference evidence="2 3" key="1">
    <citation type="journal article" date="2010" name="Stand. Genomic Sci.">
        <title>Complete genome sequence of Conexibacter woesei type strain (ID131577).</title>
        <authorList>
            <person name="Pukall R."/>
            <person name="Lapidus A."/>
            <person name="Glavina Del Rio T."/>
            <person name="Copeland A."/>
            <person name="Tice H."/>
            <person name="Cheng J.-F."/>
            <person name="Lucas S."/>
            <person name="Chen F."/>
            <person name="Nolan M."/>
            <person name="Bruce D."/>
            <person name="Goodwin L."/>
            <person name="Pitluck S."/>
            <person name="Mavromatis K."/>
            <person name="Ivanova N."/>
            <person name="Ovchinnikova G."/>
            <person name="Pati A."/>
            <person name="Chen A."/>
            <person name="Palaniappan K."/>
            <person name="Land M."/>
            <person name="Hauser L."/>
            <person name="Chang Y.-J."/>
            <person name="Jeffries C.D."/>
            <person name="Chain P."/>
            <person name="Meincke L."/>
            <person name="Sims D."/>
            <person name="Brettin T."/>
            <person name="Detter J.C."/>
            <person name="Rohde M."/>
            <person name="Goeker M."/>
            <person name="Bristow J."/>
            <person name="Eisen J.A."/>
            <person name="Markowitz V."/>
            <person name="Kyrpides N.C."/>
            <person name="Klenk H.-P."/>
            <person name="Hugenholtz P."/>
        </authorList>
    </citation>
    <scope>NUCLEOTIDE SEQUENCE [LARGE SCALE GENOMIC DNA]</scope>
    <source>
        <strain evidence="3">DSM 14684 / CIP 108061 / JCM 11494 / NBRC 100937 / ID131577</strain>
    </source>
</reference>
<dbReference type="OrthoDB" id="9802752at2"/>
<dbReference type="AlphaFoldDB" id="D3FFI3"/>
<feature type="domain" description="Fido" evidence="1">
    <location>
        <begin position="4"/>
        <end position="98"/>
    </location>
</feature>
<gene>
    <name evidence="2" type="ordered locus">Cwoe_5371</name>
</gene>
<dbReference type="HOGENOM" id="CLU_2328912_0_0_11"/>
<dbReference type="PANTHER" id="PTHR39426">
    <property type="entry name" value="HOMOLOGY TO DEATH-ON-CURING PROTEIN OF PHAGE P1"/>
    <property type="match status" value="1"/>
</dbReference>
<dbReference type="eggNOG" id="COG3654">
    <property type="taxonomic scope" value="Bacteria"/>
</dbReference>
<dbReference type="InterPro" id="IPR006440">
    <property type="entry name" value="Doc"/>
</dbReference>
<dbReference type="InterPro" id="IPR053737">
    <property type="entry name" value="Type_II_TA_Toxin"/>
</dbReference>
<dbReference type="PROSITE" id="PS51459">
    <property type="entry name" value="FIDO"/>
    <property type="match status" value="1"/>
</dbReference>
<dbReference type="Proteomes" id="UP000008229">
    <property type="component" value="Chromosome"/>
</dbReference>
<evidence type="ECO:0000313" key="3">
    <source>
        <dbReference type="Proteomes" id="UP000008229"/>
    </source>
</evidence>
<dbReference type="InterPro" id="IPR036597">
    <property type="entry name" value="Fido-like_dom_sf"/>
</dbReference>
<name>D3FFI3_CONWI</name>
<evidence type="ECO:0000259" key="1">
    <source>
        <dbReference type="PROSITE" id="PS51459"/>
    </source>
</evidence>
<dbReference type="KEGG" id="cwo:Cwoe_5371"/>
<dbReference type="GO" id="GO:0016301">
    <property type="term" value="F:kinase activity"/>
    <property type="evidence" value="ECO:0007669"/>
    <property type="project" value="InterPro"/>
</dbReference>
<reference evidence="3" key="2">
    <citation type="submission" date="2010-01" db="EMBL/GenBank/DDBJ databases">
        <title>The complete genome of Conexibacter woesei DSM 14684.</title>
        <authorList>
            <consortium name="US DOE Joint Genome Institute (JGI-PGF)"/>
            <person name="Lucas S."/>
            <person name="Copeland A."/>
            <person name="Lapidus A."/>
            <person name="Glavina del Rio T."/>
            <person name="Dalin E."/>
            <person name="Tice H."/>
            <person name="Bruce D."/>
            <person name="Goodwin L."/>
            <person name="Pitluck S."/>
            <person name="Kyrpides N."/>
            <person name="Mavromatis K."/>
            <person name="Ivanova N."/>
            <person name="Mikhailova N."/>
            <person name="Chertkov O."/>
            <person name="Brettin T."/>
            <person name="Detter J.C."/>
            <person name="Han C."/>
            <person name="Larimer F."/>
            <person name="Land M."/>
            <person name="Hauser L."/>
            <person name="Markowitz V."/>
            <person name="Cheng J.-F."/>
            <person name="Hugenholtz P."/>
            <person name="Woyke T."/>
            <person name="Wu D."/>
            <person name="Pukall R."/>
            <person name="Steenblock K."/>
            <person name="Schneider S."/>
            <person name="Klenk H.-P."/>
            <person name="Eisen J.A."/>
        </authorList>
    </citation>
    <scope>NUCLEOTIDE SEQUENCE [LARGE SCALE GENOMIC DNA]</scope>
    <source>
        <strain evidence="3">DSM 14684 / CIP 108061 / JCM 11494 / NBRC 100937 / ID131577</strain>
    </source>
</reference>
<dbReference type="RefSeq" id="WP_012936827.1">
    <property type="nucleotide sequence ID" value="NC_013739.1"/>
</dbReference>
<dbReference type="Pfam" id="PF02661">
    <property type="entry name" value="Fic"/>
    <property type="match status" value="1"/>
</dbReference>
<dbReference type="InterPro" id="IPR003812">
    <property type="entry name" value="Fido"/>
</dbReference>
<accession>D3FFI3</accession>
<dbReference type="EMBL" id="CP001854">
    <property type="protein sequence ID" value="ADB53776.1"/>
    <property type="molecule type" value="Genomic_DNA"/>
</dbReference>
<proteinExistence type="predicted"/>
<dbReference type="SUPFAM" id="SSF140931">
    <property type="entry name" value="Fic-like"/>
    <property type="match status" value="1"/>
</dbReference>
<organism evidence="2 3">
    <name type="scientific">Conexibacter woesei (strain DSM 14684 / CCUG 47730 / CIP 108061 / JCM 11494 / NBRC 100937 / ID131577)</name>
    <dbReference type="NCBI Taxonomy" id="469383"/>
    <lineage>
        <taxon>Bacteria</taxon>
        <taxon>Bacillati</taxon>
        <taxon>Actinomycetota</taxon>
        <taxon>Thermoleophilia</taxon>
        <taxon>Solirubrobacterales</taxon>
        <taxon>Conexibacteraceae</taxon>
        <taxon>Conexibacter</taxon>
    </lineage>
</organism>
<evidence type="ECO:0000313" key="2">
    <source>
        <dbReference type="EMBL" id="ADB53776.1"/>
    </source>
</evidence>